<gene>
    <name evidence="2" type="ORF">GGR13_000758</name>
</gene>
<sequence length="65" mass="7205">MARAQYDQMVQITGSDENGWSWKSVDADGNTVAEGRSALAEEAKRAATELAKKPKLRPSNRSLRR</sequence>
<feature type="compositionally biased region" description="Basic residues" evidence="1">
    <location>
        <begin position="53"/>
        <end position="65"/>
    </location>
</feature>
<reference evidence="2 3" key="1">
    <citation type="submission" date="2020-08" db="EMBL/GenBank/DDBJ databases">
        <title>Genomic Encyclopedia of Type Strains, Phase IV (KMG-IV): sequencing the most valuable type-strain genomes for metagenomic binning, comparative biology and taxonomic classification.</title>
        <authorList>
            <person name="Goeker M."/>
        </authorList>
    </citation>
    <scope>NUCLEOTIDE SEQUENCE [LARGE SCALE GENOMIC DNA]</scope>
    <source>
        <strain evidence="2 3">DSM 4737</strain>
    </source>
</reference>
<name>A0A7W9CGQ8_9CAUL</name>
<evidence type="ECO:0000313" key="3">
    <source>
        <dbReference type="Proteomes" id="UP000545037"/>
    </source>
</evidence>
<organism evidence="2 3">
    <name type="scientific">Brevundimonas variabilis</name>
    <dbReference type="NCBI Taxonomy" id="74312"/>
    <lineage>
        <taxon>Bacteria</taxon>
        <taxon>Pseudomonadati</taxon>
        <taxon>Pseudomonadota</taxon>
        <taxon>Alphaproteobacteria</taxon>
        <taxon>Caulobacterales</taxon>
        <taxon>Caulobacteraceae</taxon>
        <taxon>Brevundimonas</taxon>
    </lineage>
</organism>
<keyword evidence="3" id="KW-1185">Reference proteome</keyword>
<feature type="region of interest" description="Disordered" evidence="1">
    <location>
        <begin position="39"/>
        <end position="65"/>
    </location>
</feature>
<proteinExistence type="predicted"/>
<comment type="caution">
    <text evidence="2">The sequence shown here is derived from an EMBL/GenBank/DDBJ whole genome shotgun (WGS) entry which is preliminary data.</text>
</comment>
<evidence type="ECO:0000313" key="2">
    <source>
        <dbReference type="EMBL" id="MBB5745186.1"/>
    </source>
</evidence>
<protein>
    <submittedName>
        <fullName evidence="2">ABC-type xylose transport system substrate-binding protein</fullName>
    </submittedName>
</protein>
<accession>A0A7W9CGQ8</accession>
<dbReference type="EMBL" id="JACHOR010000001">
    <property type="protein sequence ID" value="MBB5745186.1"/>
    <property type="molecule type" value="Genomic_DNA"/>
</dbReference>
<dbReference type="AlphaFoldDB" id="A0A7W9CGQ8"/>
<evidence type="ECO:0000256" key="1">
    <source>
        <dbReference type="SAM" id="MobiDB-lite"/>
    </source>
</evidence>
<feature type="compositionally biased region" description="Basic and acidic residues" evidence="1">
    <location>
        <begin position="39"/>
        <end position="52"/>
    </location>
</feature>
<dbReference type="Proteomes" id="UP000545037">
    <property type="component" value="Unassembled WGS sequence"/>
</dbReference>